<sequence>MGTREARRIIRSLLSQDAPESLNLVMREQDALVRQED</sequence>
<gene>
    <name evidence="1" type="ORF">OI25_6014</name>
</gene>
<dbReference type="KEGG" id="bfn:OI25_6014"/>
<evidence type="ECO:0000313" key="2">
    <source>
        <dbReference type="Proteomes" id="UP000032614"/>
    </source>
</evidence>
<evidence type="ECO:0000313" key="1">
    <source>
        <dbReference type="EMBL" id="AJZ62006.1"/>
    </source>
</evidence>
<reference evidence="1 2" key="1">
    <citation type="journal article" date="2015" name="Genome Announc.">
        <title>Complete genome sequences for 59 burkholderia isolates, both pathogenic and near neighbor.</title>
        <authorList>
            <person name="Johnson S.L."/>
            <person name="Bishop-Lilly K.A."/>
            <person name="Ladner J.T."/>
            <person name="Daligault H.E."/>
            <person name="Davenport K.W."/>
            <person name="Jaissle J."/>
            <person name="Frey K.G."/>
            <person name="Koroleva G.I."/>
            <person name="Bruce D.C."/>
            <person name="Coyne S.R."/>
            <person name="Broomall S.M."/>
            <person name="Li P.E."/>
            <person name="Teshima H."/>
            <person name="Gibbons H.S."/>
            <person name="Palacios G.F."/>
            <person name="Rosenzweig C.N."/>
            <person name="Redden C.L."/>
            <person name="Xu Y."/>
            <person name="Minogue T.D."/>
            <person name="Chain P.S."/>
        </authorList>
    </citation>
    <scope>NUCLEOTIDE SEQUENCE [LARGE SCALE GENOMIC DNA]</scope>
    <source>
        <strain evidence="1 2">ATCC BAA-463</strain>
    </source>
</reference>
<dbReference type="AlphaFoldDB" id="A0AAU8T621"/>
<accession>A0AAU8T621</accession>
<proteinExistence type="predicted"/>
<dbReference type="EMBL" id="CP010027">
    <property type="protein sequence ID" value="AJZ62006.1"/>
    <property type="molecule type" value="Genomic_DNA"/>
</dbReference>
<name>A0AAU8T621_9BURK</name>
<protein>
    <submittedName>
        <fullName evidence="1">Uncharacterized protein</fullName>
    </submittedName>
</protein>
<organism evidence="1 2">
    <name type="scientific">Paraburkholderia fungorum</name>
    <dbReference type="NCBI Taxonomy" id="134537"/>
    <lineage>
        <taxon>Bacteria</taxon>
        <taxon>Pseudomonadati</taxon>
        <taxon>Pseudomonadota</taxon>
        <taxon>Betaproteobacteria</taxon>
        <taxon>Burkholderiales</taxon>
        <taxon>Burkholderiaceae</taxon>
        <taxon>Paraburkholderia</taxon>
    </lineage>
</organism>
<dbReference type="Proteomes" id="UP000032614">
    <property type="component" value="Chromosome 2"/>
</dbReference>